<dbReference type="PANTHER" id="PTHR30543:SF21">
    <property type="entry name" value="NAD(P)H-DEPENDENT FMN REDUCTASE LOT6"/>
    <property type="match status" value="1"/>
</dbReference>
<evidence type="ECO:0000313" key="5">
    <source>
        <dbReference type="Proteomes" id="UP000011511"/>
    </source>
</evidence>
<gene>
    <name evidence="4" type="ORF">C485_04345</name>
</gene>
<evidence type="ECO:0000256" key="1">
    <source>
        <dbReference type="ARBA" id="ARBA00001966"/>
    </source>
</evidence>
<keyword evidence="5" id="KW-1185">Reference proteome</keyword>
<dbReference type="GO" id="GO:0010181">
    <property type="term" value="F:FMN binding"/>
    <property type="evidence" value="ECO:0007669"/>
    <property type="project" value="TreeGrafter"/>
</dbReference>
<protein>
    <submittedName>
        <fullName evidence="4">Flavoprotein</fullName>
    </submittedName>
</protein>
<proteinExistence type="inferred from homology"/>
<evidence type="ECO:0000313" key="4">
    <source>
        <dbReference type="EMBL" id="ELY89697.1"/>
    </source>
</evidence>
<dbReference type="PANTHER" id="PTHR30543">
    <property type="entry name" value="CHROMATE REDUCTASE"/>
    <property type="match status" value="1"/>
</dbReference>
<dbReference type="eggNOG" id="arCOG04624">
    <property type="taxonomic scope" value="Archaea"/>
</dbReference>
<dbReference type="Gene3D" id="3.40.50.360">
    <property type="match status" value="1"/>
</dbReference>
<dbReference type="EMBL" id="AOIK01000013">
    <property type="protein sequence ID" value="ELY89697.1"/>
    <property type="molecule type" value="Genomic_DNA"/>
</dbReference>
<evidence type="ECO:0000256" key="2">
    <source>
        <dbReference type="ARBA" id="ARBA00038292"/>
    </source>
</evidence>
<comment type="similarity">
    <text evidence="2">Belongs to the SsuE family. Isf subfamily.</text>
</comment>
<comment type="caution">
    <text evidence="4">The sequence shown here is derived from an EMBL/GenBank/DDBJ whole genome shotgun (WGS) entry which is preliminary data.</text>
</comment>
<sequence>MTRESTPHIVALCGSLRDESRTKIVLESLLTTARETGATTELVDLRPYELPSLHAVESEPPDAGRLRATIADADSVALGTPNYHGSYAGSLKNALDYCRREEFAGTTVGLLEVAGGEFPGSAIDHLRTVSRTLHAWPLPTDVAVPNAHTTITDEGIADEAVAERVHQLGRDLVAYADVSSYPETVARETAAGTEPEADD</sequence>
<dbReference type="InterPro" id="IPR005025">
    <property type="entry name" value="FMN_Rdtase-like_dom"/>
</dbReference>
<dbReference type="Proteomes" id="UP000011511">
    <property type="component" value="Unassembled WGS sequence"/>
</dbReference>
<accession>L9ZVS1</accession>
<evidence type="ECO:0000259" key="3">
    <source>
        <dbReference type="Pfam" id="PF03358"/>
    </source>
</evidence>
<dbReference type="PATRIC" id="fig|1227494.3.peg.869"/>
<dbReference type="InterPro" id="IPR050712">
    <property type="entry name" value="NAD(P)H-dep_reductase"/>
</dbReference>
<dbReference type="AlphaFoldDB" id="L9ZVS1"/>
<dbReference type="InterPro" id="IPR029039">
    <property type="entry name" value="Flavoprotein-like_sf"/>
</dbReference>
<dbReference type="SUPFAM" id="SSF52218">
    <property type="entry name" value="Flavoproteins"/>
    <property type="match status" value="1"/>
</dbReference>
<dbReference type="Pfam" id="PF03358">
    <property type="entry name" value="FMN_red"/>
    <property type="match status" value="1"/>
</dbReference>
<dbReference type="RefSeq" id="WP_007108237.1">
    <property type="nucleotide sequence ID" value="NZ_AOIK01000013.1"/>
</dbReference>
<dbReference type="GO" id="GO:0016491">
    <property type="term" value="F:oxidoreductase activity"/>
    <property type="evidence" value="ECO:0007669"/>
    <property type="project" value="InterPro"/>
</dbReference>
<organism evidence="4 5">
    <name type="scientific">Natrinema altunense (strain JCM 12890 / CGMCC 1.3731 / AJ2)</name>
    <dbReference type="NCBI Taxonomy" id="1227494"/>
    <lineage>
        <taxon>Archaea</taxon>
        <taxon>Methanobacteriati</taxon>
        <taxon>Methanobacteriota</taxon>
        <taxon>Stenosarchaea group</taxon>
        <taxon>Halobacteria</taxon>
        <taxon>Halobacteriales</taxon>
        <taxon>Natrialbaceae</taxon>
        <taxon>Natrinema</taxon>
    </lineage>
</organism>
<comment type="cofactor">
    <cofactor evidence="1">
        <name>[4Fe-4S] cluster</name>
        <dbReference type="ChEBI" id="CHEBI:49883"/>
    </cofactor>
</comment>
<name>L9ZVS1_NATA2</name>
<dbReference type="GO" id="GO:0005829">
    <property type="term" value="C:cytosol"/>
    <property type="evidence" value="ECO:0007669"/>
    <property type="project" value="TreeGrafter"/>
</dbReference>
<reference evidence="4 5" key="1">
    <citation type="journal article" date="2014" name="PLoS Genet.">
        <title>Phylogenetically driven sequencing of extremely halophilic archaea reveals strategies for static and dynamic osmo-response.</title>
        <authorList>
            <person name="Becker E.A."/>
            <person name="Seitzer P.M."/>
            <person name="Tritt A."/>
            <person name="Larsen D."/>
            <person name="Krusor M."/>
            <person name="Yao A.I."/>
            <person name="Wu D."/>
            <person name="Madern D."/>
            <person name="Eisen J.A."/>
            <person name="Darling A.E."/>
            <person name="Facciotti M.T."/>
        </authorList>
    </citation>
    <scope>NUCLEOTIDE SEQUENCE [LARGE SCALE GENOMIC DNA]</scope>
    <source>
        <strain evidence="4 5">JCM 12890</strain>
    </source>
</reference>
<feature type="domain" description="NADPH-dependent FMN reductase-like" evidence="3">
    <location>
        <begin position="8"/>
        <end position="148"/>
    </location>
</feature>